<sequence length="252" mass="27905">MDLELVGLIILLFLSYAMPIALGLIGALNSCSAGFLQVVCGSIPYILQTYDSYGTSVYCAKTLYLFAFWFTNACYICIGVGLVFGLYSYLKSDGSNVLQSWNCKLQYIGLKVSLKMDQIRAISSAAMFVTLNVITWMLLIALVAVGALYIHDCPKQPYIPIFLVVTGVCTAVCLLLSCLAETLEKGALSFLYTTINITLYIFSFIWFITGNAWVYSIYPPNYESPGNQEYCHKTLLYSKDEKTAKVIRGSPA</sequence>
<feature type="transmembrane region" description="Helical" evidence="1">
    <location>
        <begin position="157"/>
        <end position="178"/>
    </location>
</feature>
<dbReference type="AlphaFoldDB" id="A0A9Q1IF20"/>
<keyword evidence="3" id="KW-1185">Reference proteome</keyword>
<feature type="transmembrane region" description="Helical" evidence="1">
    <location>
        <begin position="62"/>
        <end position="90"/>
    </location>
</feature>
<feature type="transmembrane region" description="Helical" evidence="1">
    <location>
        <begin position="125"/>
        <end position="151"/>
    </location>
</feature>
<organism evidence="2 3">
    <name type="scientific">Synaphobranchus kaupii</name>
    <name type="common">Kaup's arrowtooth eel</name>
    <dbReference type="NCBI Taxonomy" id="118154"/>
    <lineage>
        <taxon>Eukaryota</taxon>
        <taxon>Metazoa</taxon>
        <taxon>Chordata</taxon>
        <taxon>Craniata</taxon>
        <taxon>Vertebrata</taxon>
        <taxon>Euteleostomi</taxon>
        <taxon>Actinopterygii</taxon>
        <taxon>Neopterygii</taxon>
        <taxon>Teleostei</taxon>
        <taxon>Anguilliformes</taxon>
        <taxon>Synaphobranchidae</taxon>
        <taxon>Synaphobranchus</taxon>
    </lineage>
</organism>
<gene>
    <name evidence="2" type="ORF">SKAU_G00371560</name>
</gene>
<dbReference type="PANTHER" id="PTHR33444">
    <property type="entry name" value="SI:DKEY-19B23.12-RELATED"/>
    <property type="match status" value="1"/>
</dbReference>
<protein>
    <submittedName>
        <fullName evidence="2">Uncharacterized protein</fullName>
    </submittedName>
</protein>
<feature type="transmembrane region" description="Helical" evidence="1">
    <location>
        <begin position="190"/>
        <end position="215"/>
    </location>
</feature>
<feature type="transmembrane region" description="Helical" evidence="1">
    <location>
        <begin position="6"/>
        <end position="26"/>
    </location>
</feature>
<dbReference type="PANTHER" id="PTHR33444:SF10">
    <property type="entry name" value="NOVEL PROTEIN"/>
    <property type="match status" value="1"/>
</dbReference>
<dbReference type="InterPro" id="IPR040350">
    <property type="entry name" value="TMEM272"/>
</dbReference>
<evidence type="ECO:0000313" key="2">
    <source>
        <dbReference type="EMBL" id="KAJ8338190.1"/>
    </source>
</evidence>
<dbReference type="Proteomes" id="UP001152622">
    <property type="component" value="Chromosome 18"/>
</dbReference>
<keyword evidence="1" id="KW-1133">Transmembrane helix</keyword>
<dbReference type="EMBL" id="JAINUF010000018">
    <property type="protein sequence ID" value="KAJ8338190.1"/>
    <property type="molecule type" value="Genomic_DNA"/>
</dbReference>
<evidence type="ECO:0000313" key="3">
    <source>
        <dbReference type="Proteomes" id="UP001152622"/>
    </source>
</evidence>
<comment type="caution">
    <text evidence="2">The sequence shown here is derived from an EMBL/GenBank/DDBJ whole genome shotgun (WGS) entry which is preliminary data.</text>
</comment>
<keyword evidence="1" id="KW-0472">Membrane</keyword>
<dbReference type="OrthoDB" id="6157510at2759"/>
<accession>A0A9Q1IF20</accession>
<name>A0A9Q1IF20_SYNKA</name>
<proteinExistence type="predicted"/>
<keyword evidence="1" id="KW-0812">Transmembrane</keyword>
<evidence type="ECO:0000256" key="1">
    <source>
        <dbReference type="SAM" id="Phobius"/>
    </source>
</evidence>
<reference evidence="2" key="1">
    <citation type="journal article" date="2023" name="Science">
        <title>Genome structures resolve the early diversification of teleost fishes.</title>
        <authorList>
            <person name="Parey E."/>
            <person name="Louis A."/>
            <person name="Montfort J."/>
            <person name="Bouchez O."/>
            <person name="Roques C."/>
            <person name="Iampietro C."/>
            <person name="Lluch J."/>
            <person name="Castinel A."/>
            <person name="Donnadieu C."/>
            <person name="Desvignes T."/>
            <person name="Floi Bucao C."/>
            <person name="Jouanno E."/>
            <person name="Wen M."/>
            <person name="Mejri S."/>
            <person name="Dirks R."/>
            <person name="Jansen H."/>
            <person name="Henkel C."/>
            <person name="Chen W.J."/>
            <person name="Zahm M."/>
            <person name="Cabau C."/>
            <person name="Klopp C."/>
            <person name="Thompson A.W."/>
            <person name="Robinson-Rechavi M."/>
            <person name="Braasch I."/>
            <person name="Lecointre G."/>
            <person name="Bobe J."/>
            <person name="Postlethwait J.H."/>
            <person name="Berthelot C."/>
            <person name="Roest Crollius H."/>
            <person name="Guiguen Y."/>
        </authorList>
    </citation>
    <scope>NUCLEOTIDE SEQUENCE</scope>
    <source>
        <strain evidence="2">WJC10195</strain>
    </source>
</reference>